<name>A0ACC1PPR5_9PEZI</name>
<protein>
    <submittedName>
        <fullName evidence="1">Uncharacterized protein</fullName>
    </submittedName>
</protein>
<organism evidence="1 2">
    <name type="scientific">Xylaria curta</name>
    <dbReference type="NCBI Taxonomy" id="42375"/>
    <lineage>
        <taxon>Eukaryota</taxon>
        <taxon>Fungi</taxon>
        <taxon>Dikarya</taxon>
        <taxon>Ascomycota</taxon>
        <taxon>Pezizomycotina</taxon>
        <taxon>Sordariomycetes</taxon>
        <taxon>Xylariomycetidae</taxon>
        <taxon>Xylariales</taxon>
        <taxon>Xylariaceae</taxon>
        <taxon>Xylaria</taxon>
    </lineage>
</organism>
<sequence length="1299" mass="142283">MVRSNHEYMVCPKAMWRSAWLSKRTLLALVFLFTSLWISLIVLWKYDVTNNGIRLTLGSSHYAWTYGPTAILIVVASLWRQVDYQCKSIQPWQCMQDHPSTAEQSVLLDYISPLQVISFYRAISNSHWPVVCSVLGFAILKLTILASTSLLLPSNTLLVNTYDIRLISSFSASTFWKTIPIDPLSRVTGIDARGIIGAQLEAQKSSYLNVSTGSVYAYWGLSRSDFSYPLGTEDGLAFQIFNTTSVDKAITKLSTVVDAFIPNVTCEIPKWTSFQNASGTQGPLIQMELDTPTCSVGRGEYDPFHNLIDIVAAPMNNESCSEECLPYPTSFTIQRVNCADPSHWAEARAINSTSPHDFRFAVIAANVSENVAKRMREKEMVNEVVGRSVLQAGVVLCNIDYNIVKATAVQDMEASTYSIPGDYKNAHGQYLPGLSGLELSELVYASLCEAAAVFAPPGINPAEYVGVQDSFASNPLFTVMTSHLNGSQNRERFFDSATLQIAAQDAFTGISAQLMQQSFVERAELPAVSEGVYQEVRLHVNHVSMWIMVVGFLILTLAATIITLTATRRVVPQDPRSIATHASILAASPSLKVLLHESGSLRTSELKTLLAGFHFQTIVGKHFRIMASQQGGAEDCLPKPNKVKTDTWLPLSAKLPFFTLTLALPVLAIGTLEILYRISIAHKGLADAPVESALTSYVIRFSSSLVILVIATCFNSLDFTIITFAPFSSLRTGASSFSGSMLANIQGVTPLLVLYRSVKHGQIGVALSTITTLVGSILTVFGSGLWVLNDRATFDSNVTTSASHTWNLTPSNASIAGSGAALVFNNLERDIARLPPNVWNDLVFPHLSKLALSGSSSDLSPDFFNTPASNCTLTLPALRPELDCDTVPNRLINVTIEVLSDDISVVSFEAHWNLPPGCYGGPNANRTYLTALGGATHSTWYGTFQDVHMGPWDDSNHANSELGDQPAYDALRVQADNPLGCPSLVAVFGHLNMTHTTQNDVTMFVCNQKIQQVNTTVTYLGDPRNGDVSLSQPPVTDESTAKYLTNGTEGIDAFNYRIDYDLFMGLMPFNKGEKEPEIDNFFNHLIYGPNGIPREQLLGPQNAPRLLEAIQRLYKGYMVHVINRNFRQPIKSSGLSHEPRSRTISGTATREIGRLTIDYPSKLALQIVLATMVVLGAIAFRLANLRGTLPRNPCSIASVMGFLAGSELCSSGGVMPEGGEWMSREELEKSLDRWLFSLGWWTRNTSPETRNDPVNGRQNDISQQANTSTGTRFGIDVGTPVELGYRGKQERKRAGKSLK</sequence>
<dbReference type="EMBL" id="JAPDGR010000053">
    <property type="protein sequence ID" value="KAJ2997598.1"/>
    <property type="molecule type" value="Genomic_DNA"/>
</dbReference>
<accession>A0ACC1PPR5</accession>
<proteinExistence type="predicted"/>
<comment type="caution">
    <text evidence="1">The sequence shown here is derived from an EMBL/GenBank/DDBJ whole genome shotgun (WGS) entry which is preliminary data.</text>
</comment>
<reference evidence="1" key="1">
    <citation type="submission" date="2022-10" db="EMBL/GenBank/DDBJ databases">
        <title>Genome Sequence of Xylaria curta.</title>
        <authorList>
            <person name="Buettner E."/>
        </authorList>
    </citation>
    <scope>NUCLEOTIDE SEQUENCE</scope>
    <source>
        <strain evidence="1">Babe10</strain>
    </source>
</reference>
<evidence type="ECO:0000313" key="1">
    <source>
        <dbReference type="EMBL" id="KAJ2997598.1"/>
    </source>
</evidence>
<evidence type="ECO:0000313" key="2">
    <source>
        <dbReference type="Proteomes" id="UP001143856"/>
    </source>
</evidence>
<keyword evidence="2" id="KW-1185">Reference proteome</keyword>
<gene>
    <name evidence="1" type="ORF">NUW58_g614</name>
</gene>
<dbReference type="Proteomes" id="UP001143856">
    <property type="component" value="Unassembled WGS sequence"/>
</dbReference>